<sequence length="166" mass="18738">MVHGVMEHRFFLQARGLTRGPHSEAAWPQARAPWPPVSHTGLWKHTRPAGRRRILCALNIEQLPSGAWPAPTTACRQQLLASLELMRHLLAKEGQHPAADRCEPLWKVWVETPVKCTSASVQLELSPIRAPWGVLGMQPCYQRCNWKSRDKTMKTTLAWARPAPTS</sequence>
<accession>A0A699YYA3</accession>
<keyword evidence="2" id="KW-1185">Reference proteome</keyword>
<organism evidence="1 2">
    <name type="scientific">Haematococcus lacustris</name>
    <name type="common">Green alga</name>
    <name type="synonym">Haematococcus pluvialis</name>
    <dbReference type="NCBI Taxonomy" id="44745"/>
    <lineage>
        <taxon>Eukaryota</taxon>
        <taxon>Viridiplantae</taxon>
        <taxon>Chlorophyta</taxon>
        <taxon>core chlorophytes</taxon>
        <taxon>Chlorophyceae</taxon>
        <taxon>CS clade</taxon>
        <taxon>Chlamydomonadales</taxon>
        <taxon>Haematococcaceae</taxon>
        <taxon>Haematococcus</taxon>
    </lineage>
</organism>
<dbReference type="EMBL" id="BLLF01000501">
    <property type="protein sequence ID" value="GFH12418.1"/>
    <property type="molecule type" value="Genomic_DNA"/>
</dbReference>
<gene>
    <name evidence="1" type="ORF">HaLaN_08103</name>
</gene>
<dbReference type="AlphaFoldDB" id="A0A699YYA3"/>
<reference evidence="1 2" key="1">
    <citation type="submission" date="2020-02" db="EMBL/GenBank/DDBJ databases">
        <title>Draft genome sequence of Haematococcus lacustris strain NIES-144.</title>
        <authorList>
            <person name="Morimoto D."/>
            <person name="Nakagawa S."/>
            <person name="Yoshida T."/>
            <person name="Sawayama S."/>
        </authorList>
    </citation>
    <scope>NUCLEOTIDE SEQUENCE [LARGE SCALE GENOMIC DNA]</scope>
    <source>
        <strain evidence="1 2">NIES-144</strain>
    </source>
</reference>
<proteinExistence type="predicted"/>
<evidence type="ECO:0000313" key="1">
    <source>
        <dbReference type="EMBL" id="GFH12418.1"/>
    </source>
</evidence>
<name>A0A699YYA3_HAELA</name>
<protein>
    <submittedName>
        <fullName evidence="1">Uncharacterized protein</fullName>
    </submittedName>
</protein>
<evidence type="ECO:0000313" key="2">
    <source>
        <dbReference type="Proteomes" id="UP000485058"/>
    </source>
</evidence>
<comment type="caution">
    <text evidence="1">The sequence shown here is derived from an EMBL/GenBank/DDBJ whole genome shotgun (WGS) entry which is preliminary data.</text>
</comment>
<dbReference type="Proteomes" id="UP000485058">
    <property type="component" value="Unassembled WGS sequence"/>
</dbReference>